<dbReference type="Pfam" id="PF13895">
    <property type="entry name" value="Ig_2"/>
    <property type="match status" value="1"/>
</dbReference>
<evidence type="ECO:0000259" key="1">
    <source>
        <dbReference type="PROSITE" id="PS50835"/>
    </source>
</evidence>
<dbReference type="InterPro" id="IPR003599">
    <property type="entry name" value="Ig_sub"/>
</dbReference>
<dbReference type="Pfam" id="PF13927">
    <property type="entry name" value="Ig_3"/>
    <property type="match status" value="1"/>
</dbReference>
<dbReference type="InterPro" id="IPR007110">
    <property type="entry name" value="Ig-like_dom"/>
</dbReference>
<dbReference type="CDD" id="cd00096">
    <property type="entry name" value="Ig"/>
    <property type="match status" value="1"/>
</dbReference>
<name>A0A3Q2CAF5_CYPVA</name>
<sequence length="353" mass="39476">VKYLIIFYWLQGQGGWSVTYSPSQICAIKGSTVELKCTYPPKINDTVIVVQNIQWFTKGTNAAPVNLRKDQNYAGRVEYRNGCTVRIRDIRETDSAVYKISLKTNYHQGSYTAVPGVSLSVSVLPLTTNSFNVVEGSSVTLVCNSDANPPATYKWYKEDEPDPCSKESKLVFKSVQSSDSGKYSCKAENVLNMTSEDIILDVEYAPRLPVVSLVPSGDIVEGMSLTLTCSSDANPVANYSWFKENEKWPQYSRQNFTIADIGQQHSGLYHCEAHNRRGSLKSSIHFTVAESKLNKAPCSLQHSELKLYFFEVGFCLEIMSASHKISDKGVTTIIRIDVKQPKTTCRELQKDLE</sequence>
<dbReference type="InterPro" id="IPR036179">
    <property type="entry name" value="Ig-like_dom_sf"/>
</dbReference>
<dbReference type="Proteomes" id="UP000265020">
    <property type="component" value="Unassembled WGS sequence"/>
</dbReference>
<reference evidence="2" key="2">
    <citation type="submission" date="2025-09" db="UniProtKB">
        <authorList>
            <consortium name="Ensembl"/>
        </authorList>
    </citation>
    <scope>IDENTIFICATION</scope>
</reference>
<dbReference type="PANTHER" id="PTHR46013:SF4">
    <property type="entry name" value="B-CELL RECEPTOR CD22-RELATED"/>
    <property type="match status" value="1"/>
</dbReference>
<feature type="domain" description="Ig-like" evidence="1">
    <location>
        <begin position="115"/>
        <end position="201"/>
    </location>
</feature>
<proteinExistence type="predicted"/>
<dbReference type="PANTHER" id="PTHR46013">
    <property type="entry name" value="VASCULAR CELL ADHESION MOLECULE 1"/>
    <property type="match status" value="1"/>
</dbReference>
<evidence type="ECO:0000313" key="2">
    <source>
        <dbReference type="Ensembl" id="ENSCVAP00000001784.1"/>
    </source>
</evidence>
<keyword evidence="3" id="KW-1185">Reference proteome</keyword>
<dbReference type="Gene3D" id="2.60.40.10">
    <property type="entry name" value="Immunoglobulins"/>
    <property type="match status" value="3"/>
</dbReference>
<dbReference type="SUPFAM" id="SSF48726">
    <property type="entry name" value="Immunoglobulin"/>
    <property type="match status" value="3"/>
</dbReference>
<dbReference type="AlphaFoldDB" id="A0A3Q2CAF5"/>
<dbReference type="SMART" id="SM00409">
    <property type="entry name" value="IG"/>
    <property type="match status" value="3"/>
</dbReference>
<dbReference type="PROSITE" id="PS50835">
    <property type="entry name" value="IG_LIKE"/>
    <property type="match status" value="2"/>
</dbReference>
<dbReference type="InterPro" id="IPR003598">
    <property type="entry name" value="Ig_sub2"/>
</dbReference>
<dbReference type="InterPro" id="IPR013783">
    <property type="entry name" value="Ig-like_fold"/>
</dbReference>
<protein>
    <recommendedName>
        <fullName evidence="1">Ig-like domain-containing protein</fullName>
    </recommendedName>
</protein>
<organism evidence="2 3">
    <name type="scientific">Cyprinodon variegatus</name>
    <name type="common">Sheepshead minnow</name>
    <dbReference type="NCBI Taxonomy" id="28743"/>
    <lineage>
        <taxon>Eukaryota</taxon>
        <taxon>Metazoa</taxon>
        <taxon>Chordata</taxon>
        <taxon>Craniata</taxon>
        <taxon>Vertebrata</taxon>
        <taxon>Euteleostomi</taxon>
        <taxon>Actinopterygii</taxon>
        <taxon>Neopterygii</taxon>
        <taxon>Teleostei</taxon>
        <taxon>Neoteleostei</taxon>
        <taxon>Acanthomorphata</taxon>
        <taxon>Ovalentaria</taxon>
        <taxon>Atherinomorphae</taxon>
        <taxon>Cyprinodontiformes</taxon>
        <taxon>Cyprinodontidae</taxon>
        <taxon>Cyprinodon</taxon>
    </lineage>
</organism>
<evidence type="ECO:0000313" key="3">
    <source>
        <dbReference type="Proteomes" id="UP000265020"/>
    </source>
</evidence>
<reference evidence="2" key="1">
    <citation type="submission" date="2025-08" db="UniProtKB">
        <authorList>
            <consortium name="Ensembl"/>
        </authorList>
    </citation>
    <scope>IDENTIFICATION</scope>
</reference>
<dbReference type="OMA" id="THIYAVK"/>
<dbReference type="GeneTree" id="ENSGT01010000222294"/>
<feature type="domain" description="Ig-like" evidence="1">
    <location>
        <begin position="206"/>
        <end position="287"/>
    </location>
</feature>
<dbReference type="SMART" id="SM00408">
    <property type="entry name" value="IGc2"/>
    <property type="match status" value="3"/>
</dbReference>
<dbReference type="Ensembl" id="ENSCVAT00000012817.1">
    <property type="protein sequence ID" value="ENSCVAP00000001784.1"/>
    <property type="gene ID" value="ENSCVAG00000002807.1"/>
</dbReference>
<accession>A0A3Q2CAF5</accession>